<proteinExistence type="predicted"/>
<dbReference type="AlphaFoldDB" id="A0A6M3KZQ0"/>
<keyword evidence="1" id="KW-0808">Transferase</keyword>
<dbReference type="SUPFAM" id="SSF53448">
    <property type="entry name" value="Nucleotide-diphospho-sugar transferases"/>
    <property type="match status" value="1"/>
</dbReference>
<name>A0A6M3KZQ0_9ZZZZ</name>
<dbReference type="GO" id="GO:0016740">
    <property type="term" value="F:transferase activity"/>
    <property type="evidence" value="ECO:0007669"/>
    <property type="project" value="UniProtKB-KW"/>
</dbReference>
<evidence type="ECO:0000313" key="1">
    <source>
        <dbReference type="EMBL" id="QJA86981.1"/>
    </source>
</evidence>
<reference evidence="1" key="1">
    <citation type="submission" date="2020-03" db="EMBL/GenBank/DDBJ databases">
        <title>The deep terrestrial virosphere.</title>
        <authorList>
            <person name="Holmfeldt K."/>
            <person name="Nilsson E."/>
            <person name="Simone D."/>
            <person name="Lopez-Fernandez M."/>
            <person name="Wu X."/>
            <person name="de Brujin I."/>
            <person name="Lundin D."/>
            <person name="Andersson A."/>
            <person name="Bertilsson S."/>
            <person name="Dopson M."/>
        </authorList>
    </citation>
    <scope>NUCLEOTIDE SEQUENCE</scope>
    <source>
        <strain evidence="1">MM415B03075</strain>
    </source>
</reference>
<gene>
    <name evidence="1" type="ORF">MM415B03075_0010</name>
</gene>
<dbReference type="InterPro" id="IPR029044">
    <property type="entry name" value="Nucleotide-diphossugar_trans"/>
</dbReference>
<sequence length="409" mass="48050">MKCKYATCVIPFAYTPRWGQIVIASLKAFKNARDFKIVVMNNSPERKDIQAILKTPLGEGVTVLAPPANQIWHAGSLEWYVPFLETPYMFALESDCTVNRDGWLDWYASFMKDDFVAMAGWYWMQGEGVDDERHYINSSATLYNSRILKLINQECLNNLDKMICYGVNNEKRLLHDSTAKRIEERAIGCFSEFRGFQQIYPVCPKPNKWWHEPGNWLYNRALCQWECVKVPGAIVWNEIPKAPEYRYNYYGESDETAYVRHYWAGTVSHNFDKHLVLVGWEADCIEWWLHREYDLWKEIVPEPIRKMSLEKGLVKDIDEEIKYALSRIHILKEGDLVRVYRHDAQSYIKKEVPEPIDLGTPGQIVSYNSFYGKWIIRLDREPIGEPYDPQYEDAGKWYTEATALFCVRR</sequence>
<accession>A0A6M3KZQ0</accession>
<protein>
    <submittedName>
        <fullName evidence="1">Putative glycosyltransferase</fullName>
    </submittedName>
</protein>
<organism evidence="1">
    <name type="scientific">viral metagenome</name>
    <dbReference type="NCBI Taxonomy" id="1070528"/>
    <lineage>
        <taxon>unclassified sequences</taxon>
        <taxon>metagenomes</taxon>
        <taxon>organismal metagenomes</taxon>
    </lineage>
</organism>
<dbReference type="EMBL" id="MT142673">
    <property type="protein sequence ID" value="QJA86981.1"/>
    <property type="molecule type" value="Genomic_DNA"/>
</dbReference>